<feature type="transmembrane region" description="Helical" evidence="10">
    <location>
        <begin position="188"/>
        <end position="207"/>
    </location>
</feature>
<name>A0AAN6IYP4_EXODE</name>
<evidence type="ECO:0000256" key="9">
    <source>
        <dbReference type="ARBA" id="ARBA00045912"/>
    </source>
</evidence>
<feature type="transmembrane region" description="Helical" evidence="10">
    <location>
        <begin position="507"/>
        <end position="525"/>
    </location>
</feature>
<accession>A0AAN6IYP4</accession>
<feature type="region of interest" description="Disordered" evidence="11">
    <location>
        <begin position="351"/>
        <end position="416"/>
    </location>
</feature>
<protein>
    <recommendedName>
        <fullName evidence="8 10">Man(5)GlcNAc(2)-PP-dolichol translocation protein RFT1</fullName>
    </recommendedName>
</protein>
<evidence type="ECO:0000256" key="6">
    <source>
        <dbReference type="ARBA" id="ARBA00022989"/>
    </source>
</evidence>
<dbReference type="EMBL" id="JAJGCB010000007">
    <property type="protein sequence ID" value="KAJ8991846.1"/>
    <property type="molecule type" value="Genomic_DNA"/>
</dbReference>
<comment type="subcellular location">
    <subcellularLocation>
        <location evidence="1 10">Endoplasmic reticulum membrane</location>
        <topology evidence="1 10">Multi-pass membrane protein</topology>
    </subcellularLocation>
</comment>
<proteinExistence type="inferred from homology"/>
<keyword evidence="10" id="KW-0813">Transport</keyword>
<dbReference type="GO" id="GO:0005789">
    <property type="term" value="C:endoplasmic reticulum membrane"/>
    <property type="evidence" value="ECO:0007669"/>
    <property type="project" value="UniProtKB-SubCell"/>
</dbReference>
<evidence type="ECO:0000256" key="1">
    <source>
        <dbReference type="ARBA" id="ARBA00004477"/>
    </source>
</evidence>
<keyword evidence="5 10" id="KW-0256">Endoplasmic reticulum</keyword>
<evidence type="ECO:0000313" key="12">
    <source>
        <dbReference type="EMBL" id="KAJ8991846.1"/>
    </source>
</evidence>
<evidence type="ECO:0000256" key="11">
    <source>
        <dbReference type="SAM" id="MobiDB-lite"/>
    </source>
</evidence>
<dbReference type="AlphaFoldDB" id="A0AAN6IYP4"/>
<gene>
    <name evidence="12" type="primary">RFT1</name>
    <name evidence="12" type="ORF">HRR80_004467</name>
</gene>
<evidence type="ECO:0000256" key="7">
    <source>
        <dbReference type="ARBA" id="ARBA00023136"/>
    </source>
</evidence>
<comment type="caution">
    <text evidence="12">The sequence shown here is derived from an EMBL/GenBank/DDBJ whole genome shotgun (WGS) entry which is preliminary data.</text>
</comment>
<dbReference type="GO" id="GO:0006488">
    <property type="term" value="P:dolichol-linked oligosaccharide biosynthetic process"/>
    <property type="evidence" value="ECO:0007669"/>
    <property type="project" value="InterPro"/>
</dbReference>
<comment type="similarity">
    <text evidence="3 10">Belongs to the RFT1 family.</text>
</comment>
<feature type="transmembrane region" description="Helical" evidence="10">
    <location>
        <begin position="158"/>
        <end position="176"/>
    </location>
</feature>
<comment type="pathway">
    <text evidence="2">Protein modification; protein glycosylation.</text>
</comment>
<feature type="transmembrane region" description="Helical" evidence="10">
    <location>
        <begin position="41"/>
        <end position="60"/>
    </location>
</feature>
<dbReference type="Pfam" id="PF04506">
    <property type="entry name" value="Rft-1"/>
    <property type="match status" value="2"/>
</dbReference>
<keyword evidence="7 10" id="KW-0472">Membrane</keyword>
<feature type="compositionally biased region" description="Low complexity" evidence="11">
    <location>
        <begin position="87"/>
        <end position="105"/>
    </location>
</feature>
<evidence type="ECO:0000256" key="3">
    <source>
        <dbReference type="ARBA" id="ARBA00010288"/>
    </source>
</evidence>
<keyword evidence="6 10" id="KW-1133">Transmembrane helix</keyword>
<feature type="compositionally biased region" description="Low complexity" evidence="11">
    <location>
        <begin position="351"/>
        <end position="369"/>
    </location>
</feature>
<dbReference type="GO" id="GO:0034203">
    <property type="term" value="P:glycolipid translocation"/>
    <property type="evidence" value="ECO:0007669"/>
    <property type="project" value="TreeGrafter"/>
</dbReference>
<evidence type="ECO:0000313" key="13">
    <source>
        <dbReference type="Proteomes" id="UP001161757"/>
    </source>
</evidence>
<feature type="transmembrane region" description="Helical" evidence="10">
    <location>
        <begin position="119"/>
        <end position="138"/>
    </location>
</feature>
<dbReference type="InterPro" id="IPR007594">
    <property type="entry name" value="RFT1"/>
</dbReference>
<feature type="compositionally biased region" description="Basic and acidic residues" evidence="11">
    <location>
        <begin position="380"/>
        <end position="393"/>
    </location>
</feature>
<reference evidence="12" key="1">
    <citation type="submission" date="2023-01" db="EMBL/GenBank/DDBJ databases">
        <title>Exophiala dermititidis isolated from Cystic Fibrosis Patient.</title>
        <authorList>
            <person name="Kurbessoian T."/>
            <person name="Crocker A."/>
            <person name="Murante D."/>
            <person name="Hogan D.A."/>
            <person name="Stajich J.E."/>
        </authorList>
    </citation>
    <scope>NUCLEOTIDE SEQUENCE</scope>
    <source>
        <strain evidence="12">Ex8</strain>
    </source>
</reference>
<evidence type="ECO:0000256" key="8">
    <source>
        <dbReference type="ARBA" id="ARBA00044793"/>
    </source>
</evidence>
<feature type="transmembrane region" description="Helical" evidence="10">
    <location>
        <begin position="632"/>
        <end position="650"/>
    </location>
</feature>
<feature type="transmembrane region" description="Helical" evidence="10">
    <location>
        <begin position="473"/>
        <end position="495"/>
    </location>
</feature>
<evidence type="ECO:0000256" key="4">
    <source>
        <dbReference type="ARBA" id="ARBA00022692"/>
    </source>
</evidence>
<feature type="compositionally biased region" description="Low complexity" evidence="11">
    <location>
        <begin position="394"/>
        <end position="406"/>
    </location>
</feature>
<feature type="transmembrane region" description="Helical" evidence="10">
    <location>
        <begin position="435"/>
        <end position="453"/>
    </location>
</feature>
<evidence type="ECO:0000256" key="5">
    <source>
        <dbReference type="ARBA" id="ARBA00022824"/>
    </source>
</evidence>
<feature type="transmembrane region" description="Helical" evidence="10">
    <location>
        <begin position="219"/>
        <end position="239"/>
    </location>
</feature>
<feature type="region of interest" description="Disordered" evidence="11">
    <location>
        <begin position="79"/>
        <end position="107"/>
    </location>
</feature>
<organism evidence="12 13">
    <name type="scientific">Exophiala dermatitidis</name>
    <name type="common">Black yeast-like fungus</name>
    <name type="synonym">Wangiella dermatitidis</name>
    <dbReference type="NCBI Taxonomy" id="5970"/>
    <lineage>
        <taxon>Eukaryota</taxon>
        <taxon>Fungi</taxon>
        <taxon>Dikarya</taxon>
        <taxon>Ascomycota</taxon>
        <taxon>Pezizomycotina</taxon>
        <taxon>Eurotiomycetes</taxon>
        <taxon>Chaetothyriomycetidae</taxon>
        <taxon>Chaetothyriales</taxon>
        <taxon>Herpotrichiellaceae</taxon>
        <taxon>Exophiala</taxon>
    </lineage>
</organism>
<keyword evidence="4 10" id="KW-0812">Transmembrane</keyword>
<evidence type="ECO:0000256" key="2">
    <source>
        <dbReference type="ARBA" id="ARBA00004922"/>
    </source>
</evidence>
<comment type="function">
    <text evidence="9 10">Intramembrane glycolipid transporter that operates in the biosynthetic pathway of dolichol-linked oligosaccharides, the glycan precursors employed in protein asparagine (N)-glycosylation. The sequential addition of sugars to dolichol pyrophosphate produces dolichol-linked oligosaccharides containing fourteen sugars, including two GlcNAcs, nine mannoses and three glucoses. Once assembled, the oligosaccharide is transferred from the lipid to nascent proteins by oligosaccharyltransferases. The assembly of dolichol-linked oligosaccharides begins on the cytosolic side of the endoplasmic reticulum membrane and finishes in its lumen. RFT1 could mediate the translocation of the cytosolically oriented intermediate DolPP-GlcNAc2Man5, produced by ALG11, into the ER lumen where dolichol-linked oligosaccharides assembly continues. However, the intramembrane lipid transporter activity could not be confirmed in vitro.</text>
</comment>
<dbReference type="PANTHER" id="PTHR13117:SF5">
    <property type="entry name" value="PROTEIN RFT1 HOMOLOG"/>
    <property type="match status" value="1"/>
</dbReference>
<sequence length="688" mass="73476">METDQSALSGSGAVLLILIQVASRALTFIGNQFLLRFLSPSLLGIAVQLELVSVTSLYFARESLRVALQRTGSLTTVPVLPPGGGVVDTSDSSKSSSTSGSTKDSTATHAKEAQTVINLSYLAVLLGFGISTFFGISYLQSAPTEVTRSPYFDISFQIYAVATLVELLAEPAFVVIQQKALFKERARAETSAAVARCLAACLAAVLGHRRGLDPSILPFAVGQAAYAVVLLVLYFVPVVQISKRDKFSLIPRRLETEAKAQELGSSSSQQEYYINLFHVDTLGLAATMYMQSIFKLVLTQGDALILSFLSTLADQGAFALASNYGGLLARLVFQPVEESSRNIFGQLLSSPTSASSSSSAAAGEAPSSANRDGRNQTGSAEEKGTGTGEKDTDTGTTTKTKPKTTTQRTSKIPIPIPIPIPNQHRQALSYLATTLHFYFLMALPLLAIAPYILPMLVRQVIGADWYTDSTASLLSAYCYYIPLMAVNGILDAFVTSVATPAQLRAQSGWMMLFTALYGAAAWLLLKKFEMGAAGLVGANMVNMVLRIVWSRWFIRRWIRNDVEANSDTGRGGSDRGTAAAAATLLQKEILAEALPAKTCLVVAALVGLELSMATTTAPSTGTYTGTGLDRQLLGLVVAATVLLGSTIILAERDFLVQMLDSILPQRLAAKIPGFAGLKQSRHNHRTPS</sequence>
<dbReference type="PANTHER" id="PTHR13117">
    <property type="entry name" value="ENDOPLASMIC RETICULUM MULTISPAN TRANSMEMBRANE PROTEIN-RELATED"/>
    <property type="match status" value="1"/>
</dbReference>
<dbReference type="Proteomes" id="UP001161757">
    <property type="component" value="Unassembled WGS sequence"/>
</dbReference>
<feature type="transmembrane region" description="Helical" evidence="10">
    <location>
        <begin position="531"/>
        <end position="549"/>
    </location>
</feature>
<evidence type="ECO:0000256" key="10">
    <source>
        <dbReference type="RuleBase" id="RU365067"/>
    </source>
</evidence>